<dbReference type="EMBL" id="PDYH01000002">
    <property type="protein sequence ID" value="PHU41567.1"/>
    <property type="molecule type" value="Genomic_DNA"/>
</dbReference>
<dbReference type="InterPro" id="IPR003675">
    <property type="entry name" value="Rce1/LyrA-like_dom"/>
</dbReference>
<feature type="transmembrane region" description="Helical" evidence="1">
    <location>
        <begin position="110"/>
        <end position="131"/>
    </location>
</feature>
<accession>A0A2G3EEE3</accession>
<evidence type="ECO:0000256" key="1">
    <source>
        <dbReference type="SAM" id="Phobius"/>
    </source>
</evidence>
<comment type="caution">
    <text evidence="3">The sequence shown here is derived from an EMBL/GenBank/DDBJ whole genome shotgun (WGS) entry which is preliminary data.</text>
</comment>
<evidence type="ECO:0000313" key="3">
    <source>
        <dbReference type="EMBL" id="PHU41567.1"/>
    </source>
</evidence>
<feature type="transmembrane region" description="Helical" evidence="1">
    <location>
        <begin position="43"/>
        <end position="63"/>
    </location>
</feature>
<gene>
    <name evidence="3" type="ORF">CSX00_00170</name>
</gene>
<dbReference type="PANTHER" id="PTHR36435">
    <property type="entry name" value="SLR1288 PROTEIN"/>
    <property type="match status" value="1"/>
</dbReference>
<feature type="transmembrane region" description="Helical" evidence="1">
    <location>
        <begin position="204"/>
        <end position="221"/>
    </location>
</feature>
<feature type="transmembrane region" description="Helical" evidence="1">
    <location>
        <begin position="16"/>
        <end position="37"/>
    </location>
</feature>
<feature type="domain" description="CAAX prenyl protease 2/Lysostaphin resistance protein A-like" evidence="2">
    <location>
        <begin position="114"/>
        <end position="216"/>
    </location>
</feature>
<feature type="transmembrane region" description="Helical" evidence="1">
    <location>
        <begin position="152"/>
        <end position="172"/>
    </location>
</feature>
<dbReference type="GO" id="GO:0004175">
    <property type="term" value="F:endopeptidase activity"/>
    <property type="evidence" value="ECO:0007669"/>
    <property type="project" value="UniProtKB-ARBA"/>
</dbReference>
<dbReference type="GO" id="GO:0080120">
    <property type="term" value="P:CAAX-box protein maturation"/>
    <property type="evidence" value="ECO:0007669"/>
    <property type="project" value="UniProtKB-ARBA"/>
</dbReference>
<feature type="transmembrane region" description="Helical" evidence="1">
    <location>
        <begin position="178"/>
        <end position="199"/>
    </location>
</feature>
<sequence>MKIGNERNRKMSKKKCVIGIILAMIFSFVISMVAYMLFPENTIAQVILEAIDVAGLLGIIIAFGQKRELGFSVGSFIEGIKLNAYVLAYAVPFFIYHLVDWLLGNGGPDFYANTIGSALVLFLTAGMREELLFRGIAFNFIKATGELSRPMVIKASVISALLFGILHFSNYFFGQDLLSTLCQVVYASAIGIFFAAVYFRTKNIWANIAVHFFFDFAHVNMEEVLGVKGNLVGESMSTLIYSIVTIAVAFYLMREKKITASASGVRINSNLNDREDIFKW</sequence>
<reference evidence="3" key="1">
    <citation type="submission" date="2017-10" db="EMBL/GenBank/DDBJ databases">
        <title>Resolving the taxonomy of Roseburia spp., Eubacterium rectale and Agathobacter spp. through phylogenomic analysis.</title>
        <authorList>
            <person name="Sheridan P.O."/>
            <person name="Walker A.W."/>
            <person name="Duncan S.H."/>
            <person name="Scott K.P."/>
            <person name="Toole P.W.O."/>
            <person name="Luis P."/>
            <person name="Flint H.J."/>
        </authorList>
    </citation>
    <scope>NUCLEOTIDE SEQUENCE [LARGE SCALE GENOMIC DNA]</scope>
    <source>
        <strain evidence="3">JK10</strain>
    </source>
</reference>
<organism evidence="3 4">
    <name type="scientific">Pseudobutyrivibrio ruminis</name>
    <dbReference type="NCBI Taxonomy" id="46206"/>
    <lineage>
        <taxon>Bacteria</taxon>
        <taxon>Bacillati</taxon>
        <taxon>Bacillota</taxon>
        <taxon>Clostridia</taxon>
        <taxon>Lachnospirales</taxon>
        <taxon>Lachnospiraceae</taxon>
        <taxon>Pseudobutyrivibrio</taxon>
    </lineage>
</organism>
<feature type="transmembrane region" description="Helical" evidence="1">
    <location>
        <begin position="84"/>
        <end position="104"/>
    </location>
</feature>
<keyword evidence="1" id="KW-1133">Transmembrane helix</keyword>
<dbReference type="InterPro" id="IPR052710">
    <property type="entry name" value="CAAX_protease"/>
</dbReference>
<dbReference type="PANTHER" id="PTHR36435:SF1">
    <property type="entry name" value="CAAX AMINO TERMINAL PROTEASE FAMILY PROTEIN"/>
    <property type="match status" value="1"/>
</dbReference>
<feature type="transmembrane region" description="Helical" evidence="1">
    <location>
        <begin position="236"/>
        <end position="253"/>
    </location>
</feature>
<proteinExistence type="predicted"/>
<keyword evidence="4" id="KW-1185">Reference proteome</keyword>
<keyword evidence="1" id="KW-0812">Transmembrane</keyword>
<protein>
    <recommendedName>
        <fullName evidence="2">CAAX prenyl protease 2/Lysostaphin resistance protein A-like domain-containing protein</fullName>
    </recommendedName>
</protein>
<evidence type="ECO:0000313" key="4">
    <source>
        <dbReference type="Proteomes" id="UP000224317"/>
    </source>
</evidence>
<keyword evidence="1" id="KW-0472">Membrane</keyword>
<dbReference type="Proteomes" id="UP000224317">
    <property type="component" value="Unassembled WGS sequence"/>
</dbReference>
<dbReference type="AlphaFoldDB" id="A0A2G3EEE3"/>
<dbReference type="Pfam" id="PF02517">
    <property type="entry name" value="Rce1-like"/>
    <property type="match status" value="1"/>
</dbReference>
<name>A0A2G3EEE3_9FIRM</name>
<evidence type="ECO:0000259" key="2">
    <source>
        <dbReference type="Pfam" id="PF02517"/>
    </source>
</evidence>